<organism evidence="1 2">
    <name type="scientific">Irpex rosettiformis</name>
    <dbReference type="NCBI Taxonomy" id="378272"/>
    <lineage>
        <taxon>Eukaryota</taxon>
        <taxon>Fungi</taxon>
        <taxon>Dikarya</taxon>
        <taxon>Basidiomycota</taxon>
        <taxon>Agaricomycotina</taxon>
        <taxon>Agaricomycetes</taxon>
        <taxon>Polyporales</taxon>
        <taxon>Irpicaceae</taxon>
        <taxon>Irpex</taxon>
    </lineage>
</organism>
<dbReference type="EMBL" id="MU274902">
    <property type="protein sequence ID" value="KAI0092989.1"/>
    <property type="molecule type" value="Genomic_DNA"/>
</dbReference>
<proteinExistence type="predicted"/>
<gene>
    <name evidence="1" type="ORF">BDY19DRAFT_902819</name>
</gene>
<dbReference type="Proteomes" id="UP001055072">
    <property type="component" value="Unassembled WGS sequence"/>
</dbReference>
<accession>A0ACB8UFD0</accession>
<keyword evidence="2" id="KW-1185">Reference proteome</keyword>
<comment type="caution">
    <text evidence="1">The sequence shown here is derived from an EMBL/GenBank/DDBJ whole genome shotgun (WGS) entry which is preliminary data.</text>
</comment>
<evidence type="ECO:0000313" key="2">
    <source>
        <dbReference type="Proteomes" id="UP001055072"/>
    </source>
</evidence>
<protein>
    <submittedName>
        <fullName evidence="1">Golgi transport complex subunit 5-domain-containing protein</fullName>
    </submittedName>
</protein>
<evidence type="ECO:0000313" key="1">
    <source>
        <dbReference type="EMBL" id="KAI0092989.1"/>
    </source>
</evidence>
<name>A0ACB8UFD0_9APHY</name>
<sequence>MSEYSVFALPEFDPNDYANAVLAGEPYPHPPGGPASAKATGTTNVKTPSLVKPSSSGNTNDAEDISVAISKLTYNIEDVEKQLKSVVTTHHEELLVQAAGVTELEGSLTSVRGGLKELDGSLDKATYIRLRVKIRTPYQTLCSHVTKLERLQQASDLLRRTSRFVVLTRRLQLQLGEMDKAGDATPSITDNKISASGSKSSDLSNGDGTRRSTDSLNTQAGTSADEDEKERVIAKAALSIAELVSLLEHPTDTDDTSSQITGSSSVPLSSVKVVSTYLSYVESARERVTFDMEQMVINGLRTLNRSLLASSLQTAHNLRVLPELVQNLVSDLSDAVDARIRYAFDITRLAKEANAKDMAESSNSTSGSALYKSRFRTEPTNVTAPQWQAALRSSLENLIEEMAECCIKVYTLEKVLTLKKDPVSQVVFLDEAMKVIENKPSTTFWSSLALSLEKQVKDATKGSSFLQQTLSNNYTRLLRLFHSFFTKIAVHTDTIYTQTRQSPETVLILRALNTFESSYLSRVANRLNEAISQAFSAGSRGPPGQTEGISIARAIANELDSAKFDPVLIKATAKYVASGLGTLVNRADTLAVRERAAVSLSGPIATPQQVINGQLATCLWHCWSRLGKLQEEYSEVVVNIIKPGISNVFKSFNRIVDPLLAAIRREVGAIIAKLHKQDFSDSVDPMAAMGGGASPYMKELSEKLTFIKAEILSQFNTPDVSRGWITSIVQYVIRTFVLHASIAKPLGETGKLQLTSDMTELEFALSAFMSDKAQNKRGSSWTGVEDEYSSLRAMRPLLFLENSLLASPKHTAGLPPLVVLHHILVRSPISLPHTLHGWAEAEYVRWVNEHSEEEAWSLVESDLSHWEQIAEAEGTDTGVASEYVKLARTVLANATNTKS</sequence>
<reference evidence="1" key="1">
    <citation type="journal article" date="2021" name="Environ. Microbiol.">
        <title>Gene family expansions and transcriptome signatures uncover fungal adaptations to wood decay.</title>
        <authorList>
            <person name="Hage H."/>
            <person name="Miyauchi S."/>
            <person name="Viragh M."/>
            <person name="Drula E."/>
            <person name="Min B."/>
            <person name="Chaduli D."/>
            <person name="Navarro D."/>
            <person name="Favel A."/>
            <person name="Norest M."/>
            <person name="Lesage-Meessen L."/>
            <person name="Balint B."/>
            <person name="Merenyi Z."/>
            <person name="de Eugenio L."/>
            <person name="Morin E."/>
            <person name="Martinez A.T."/>
            <person name="Baldrian P."/>
            <person name="Stursova M."/>
            <person name="Martinez M.J."/>
            <person name="Novotny C."/>
            <person name="Magnuson J.K."/>
            <person name="Spatafora J.W."/>
            <person name="Maurice S."/>
            <person name="Pangilinan J."/>
            <person name="Andreopoulos W."/>
            <person name="LaButti K."/>
            <person name="Hundley H."/>
            <person name="Na H."/>
            <person name="Kuo A."/>
            <person name="Barry K."/>
            <person name="Lipzen A."/>
            <person name="Henrissat B."/>
            <person name="Riley R."/>
            <person name="Ahrendt S."/>
            <person name="Nagy L.G."/>
            <person name="Grigoriev I.V."/>
            <person name="Martin F."/>
            <person name="Rosso M.N."/>
        </authorList>
    </citation>
    <scope>NUCLEOTIDE SEQUENCE</scope>
    <source>
        <strain evidence="1">CBS 384.51</strain>
    </source>
</reference>